<evidence type="ECO:0000256" key="8">
    <source>
        <dbReference type="ARBA" id="ARBA00022927"/>
    </source>
</evidence>
<keyword evidence="8" id="KW-0653">Protein transport</keyword>
<evidence type="ECO:0000256" key="5">
    <source>
        <dbReference type="ARBA" id="ARBA00022475"/>
    </source>
</evidence>
<keyword evidence="13" id="KW-1185">Reference proteome</keyword>
<keyword evidence="9 11" id="KW-0472">Membrane</keyword>
<dbReference type="EMBL" id="JAQQXS010000007">
    <property type="protein sequence ID" value="MDC8785456.1"/>
    <property type="molecule type" value="Genomic_DNA"/>
</dbReference>
<proteinExistence type="inferred from homology"/>
<evidence type="ECO:0000256" key="2">
    <source>
        <dbReference type="ARBA" id="ARBA00007208"/>
    </source>
</evidence>
<evidence type="ECO:0000313" key="12">
    <source>
        <dbReference type="EMBL" id="MDC8785456.1"/>
    </source>
</evidence>
<dbReference type="RefSeq" id="WP_273596569.1">
    <property type="nucleotide sequence ID" value="NZ_JAQQXS010000007.1"/>
</dbReference>
<evidence type="ECO:0000256" key="9">
    <source>
        <dbReference type="ARBA" id="ARBA00023136"/>
    </source>
</evidence>
<protein>
    <recommendedName>
        <fullName evidence="3">Type II secretion system protein N</fullName>
    </recommendedName>
    <alternativeName>
        <fullName evidence="10">General secretion pathway protein N</fullName>
    </alternativeName>
</protein>
<evidence type="ECO:0000256" key="4">
    <source>
        <dbReference type="ARBA" id="ARBA00022448"/>
    </source>
</evidence>
<keyword evidence="5" id="KW-1003">Cell membrane</keyword>
<dbReference type="Pfam" id="PF01203">
    <property type="entry name" value="T2SSN"/>
    <property type="match status" value="1"/>
</dbReference>
<keyword evidence="6" id="KW-0997">Cell inner membrane</keyword>
<evidence type="ECO:0000256" key="7">
    <source>
        <dbReference type="ARBA" id="ARBA00022692"/>
    </source>
</evidence>
<evidence type="ECO:0000256" key="11">
    <source>
        <dbReference type="SAM" id="Phobius"/>
    </source>
</evidence>
<evidence type="ECO:0000256" key="10">
    <source>
        <dbReference type="ARBA" id="ARBA00030772"/>
    </source>
</evidence>
<organism evidence="12 13">
    <name type="scientific">Roseateles koreensis</name>
    <dbReference type="NCBI Taxonomy" id="2987526"/>
    <lineage>
        <taxon>Bacteria</taxon>
        <taxon>Pseudomonadati</taxon>
        <taxon>Pseudomonadota</taxon>
        <taxon>Betaproteobacteria</taxon>
        <taxon>Burkholderiales</taxon>
        <taxon>Sphaerotilaceae</taxon>
        <taxon>Roseateles</taxon>
    </lineage>
</organism>
<comment type="subcellular location">
    <subcellularLocation>
        <location evidence="1">Cell inner membrane</location>
    </subcellularLocation>
</comment>
<evidence type="ECO:0000256" key="1">
    <source>
        <dbReference type="ARBA" id="ARBA00004533"/>
    </source>
</evidence>
<keyword evidence="4" id="KW-0813">Transport</keyword>
<keyword evidence="7 11" id="KW-0812">Transmembrane</keyword>
<dbReference type="InterPro" id="IPR022792">
    <property type="entry name" value="T2SS_protein-GspN"/>
</dbReference>
<feature type="transmembrane region" description="Helical" evidence="11">
    <location>
        <begin position="37"/>
        <end position="60"/>
    </location>
</feature>
<reference evidence="12 13" key="1">
    <citation type="submission" date="2022-10" db="EMBL/GenBank/DDBJ databases">
        <title>paucibacter sp. hw8 Genome sequencing.</title>
        <authorList>
            <person name="Park S."/>
        </authorList>
    </citation>
    <scope>NUCLEOTIDE SEQUENCE [LARGE SCALE GENOMIC DNA]</scope>
    <source>
        <strain evidence="13">hw8</strain>
    </source>
</reference>
<gene>
    <name evidence="12" type="ORF">PRZ01_09660</name>
</gene>
<comment type="caution">
    <text evidence="12">The sequence shown here is derived from an EMBL/GenBank/DDBJ whole genome shotgun (WGS) entry which is preliminary data.</text>
</comment>
<sequence>MSAWAFSGRKQPAGAQATLGINTDTAQRKSSSKVLRWAVAGGLTGGFMALIAFAPASWLARSLAKASGQHLLITDSRGSIWHGSGVLVLSGGEGSHDASQLPGRLSWSMGLQGAGLRLDARQDCCINGTVQLLLRPGWNRFDLSVVQPAEWLARWPAGWLAGLGAPWNTLQLGGSMRLAAKDFRLSWAQGRMQQFGQLDIDLLNVSSRVSTLAPLGSYRLSVIAQTAQASHVDTSLLQLSTLDGALILNGQGSVTQGKPRFTLEATAAPGREDALNNLLNIIGRRQGDRSVFSIG</sequence>
<evidence type="ECO:0000256" key="6">
    <source>
        <dbReference type="ARBA" id="ARBA00022519"/>
    </source>
</evidence>
<dbReference type="Proteomes" id="UP001219862">
    <property type="component" value="Unassembled WGS sequence"/>
</dbReference>
<keyword evidence="11" id="KW-1133">Transmembrane helix</keyword>
<name>A0ABT5KRC0_9BURK</name>
<accession>A0ABT5KRC0</accession>
<evidence type="ECO:0000256" key="3">
    <source>
        <dbReference type="ARBA" id="ARBA00021563"/>
    </source>
</evidence>
<evidence type="ECO:0000313" key="13">
    <source>
        <dbReference type="Proteomes" id="UP001219862"/>
    </source>
</evidence>
<comment type="similarity">
    <text evidence="2">Belongs to the GSP N family.</text>
</comment>